<keyword evidence="6" id="KW-0732">Signal</keyword>
<protein>
    <recommendedName>
        <fullName evidence="13">Expansin</fullName>
    </recommendedName>
</protein>
<dbReference type="InterPro" id="IPR007112">
    <property type="entry name" value="Expansin/allergen_DPBB_dom"/>
</dbReference>
<proteinExistence type="inferred from homology"/>
<evidence type="ECO:0000259" key="10">
    <source>
        <dbReference type="PROSITE" id="PS50843"/>
    </source>
</evidence>
<dbReference type="InterPro" id="IPR002963">
    <property type="entry name" value="Expansin"/>
</dbReference>
<dbReference type="EMBL" id="KE343665">
    <property type="protein sequence ID" value="EXB37897.1"/>
    <property type="molecule type" value="Genomic_DNA"/>
</dbReference>
<keyword evidence="12" id="KW-1185">Reference proteome</keyword>
<organism evidence="11 12">
    <name type="scientific">Morus notabilis</name>
    <dbReference type="NCBI Taxonomy" id="981085"/>
    <lineage>
        <taxon>Eukaryota</taxon>
        <taxon>Viridiplantae</taxon>
        <taxon>Streptophyta</taxon>
        <taxon>Embryophyta</taxon>
        <taxon>Tracheophyta</taxon>
        <taxon>Spermatophyta</taxon>
        <taxon>Magnoliopsida</taxon>
        <taxon>eudicotyledons</taxon>
        <taxon>Gunneridae</taxon>
        <taxon>Pentapetalae</taxon>
        <taxon>rosids</taxon>
        <taxon>fabids</taxon>
        <taxon>Rosales</taxon>
        <taxon>Moraceae</taxon>
        <taxon>Moreae</taxon>
        <taxon>Morus</taxon>
    </lineage>
</organism>
<evidence type="ECO:0000256" key="4">
    <source>
        <dbReference type="ARBA" id="ARBA00022512"/>
    </source>
</evidence>
<dbReference type="SUPFAM" id="SSF50685">
    <property type="entry name" value="Barwin-like endoglucanases"/>
    <property type="match status" value="1"/>
</dbReference>
<evidence type="ECO:0000256" key="2">
    <source>
        <dbReference type="ARBA" id="ARBA00004191"/>
    </source>
</evidence>
<keyword evidence="4" id="KW-0134">Cell wall</keyword>
<keyword evidence="8" id="KW-0961">Cell wall biogenesis/degradation</keyword>
<comment type="similarity">
    <text evidence="3">Belongs to the expansin family. Expansin A subfamily.</text>
</comment>
<dbReference type="PROSITE" id="PS50842">
    <property type="entry name" value="EXPANSIN_EG45"/>
    <property type="match status" value="1"/>
</dbReference>
<feature type="domain" description="Expansin-like CBD" evidence="10">
    <location>
        <begin position="398"/>
        <end position="444"/>
    </location>
</feature>
<dbReference type="Pfam" id="PF03330">
    <property type="entry name" value="DPBB_1"/>
    <property type="match status" value="1"/>
</dbReference>
<dbReference type="Proteomes" id="UP000030645">
    <property type="component" value="Unassembled WGS sequence"/>
</dbReference>
<dbReference type="AlphaFoldDB" id="W9R4C6"/>
<evidence type="ECO:0000256" key="3">
    <source>
        <dbReference type="ARBA" id="ARBA00005392"/>
    </source>
</evidence>
<evidence type="ECO:0000259" key="9">
    <source>
        <dbReference type="PROSITE" id="PS50842"/>
    </source>
</evidence>
<dbReference type="GO" id="GO:0009664">
    <property type="term" value="P:plant-type cell wall organization"/>
    <property type="evidence" value="ECO:0007669"/>
    <property type="project" value="InterPro"/>
</dbReference>
<dbReference type="PROSITE" id="PS50843">
    <property type="entry name" value="EXPANSIN_CBD"/>
    <property type="match status" value="1"/>
</dbReference>
<dbReference type="PANTHER" id="PTHR31867">
    <property type="entry name" value="EXPANSIN-A15"/>
    <property type="match status" value="1"/>
</dbReference>
<comment type="subcellular location">
    <subcellularLocation>
        <location evidence="1">Membrane</location>
        <topology evidence="1">Peripheral membrane protein</topology>
    </subcellularLocation>
    <subcellularLocation>
        <location evidence="2">Secreted</location>
        <location evidence="2">Cell wall</location>
    </subcellularLocation>
</comment>
<dbReference type="CDD" id="cd22274">
    <property type="entry name" value="DPBB_EXPA_N"/>
    <property type="match status" value="1"/>
</dbReference>
<dbReference type="InterPro" id="IPR007117">
    <property type="entry name" value="Expansin_CBD"/>
</dbReference>
<dbReference type="PRINTS" id="PR01225">
    <property type="entry name" value="EXPANSNFAMLY"/>
</dbReference>
<evidence type="ECO:0000256" key="7">
    <source>
        <dbReference type="ARBA" id="ARBA00023136"/>
    </source>
</evidence>
<sequence>MASGSIVPLESMLGMSVSLSTMSRRTWTSNIREIQQRMLDWLYLDYDRDDGIHRSVVDREAAKCYKDRKSDLYDYFKDLGGLQNESAVRGHPPKNLRNLDHWGRCCDRFMSDKFQHQMEGERETQIQTQSATFGSSAVGTVNDEDIMEQFLGTRRGHKTELYESVRMMQDFITQMHPKITFPAVTPPVPYVRPGHPPLNPSDDNDDDSSDLVAKSLILRSATSLCMTALSRLRKSCRLAVANTVLFDNSTGINGQGNRWLSAHATFYGSNQNPTTLGGACGYDNTFHAGFGVHTAAVSGALFRGGEACGGCYQVMCDYKMDPKWCLRRRLVTITATNFCPQNNNGGWCDPPRHHFDMSMPAFLRIARQGNEGIVPVIYRRVTCKRRGGVRFTLRGQGNFNMVMISNVGGSGDVNSAWIEGSRMRTWMPMHRNWGANWQSSADLR</sequence>
<dbReference type="PRINTS" id="PR01226">
    <property type="entry name" value="EXPANSIN"/>
</dbReference>
<dbReference type="InterPro" id="IPR036908">
    <property type="entry name" value="RlpA-like_sf"/>
</dbReference>
<name>W9R4C6_9ROSA</name>
<dbReference type="InterPro" id="IPR036749">
    <property type="entry name" value="Expansin_CBD_sf"/>
</dbReference>
<dbReference type="GO" id="GO:0005576">
    <property type="term" value="C:extracellular region"/>
    <property type="evidence" value="ECO:0007669"/>
    <property type="project" value="InterPro"/>
</dbReference>
<evidence type="ECO:0000313" key="12">
    <source>
        <dbReference type="Proteomes" id="UP000030645"/>
    </source>
</evidence>
<dbReference type="Gene3D" id="2.60.40.760">
    <property type="entry name" value="Expansin, cellulose-binding-like domain"/>
    <property type="match status" value="1"/>
</dbReference>
<dbReference type="Gene3D" id="2.40.40.10">
    <property type="entry name" value="RlpA-like domain"/>
    <property type="match status" value="1"/>
</dbReference>
<keyword evidence="7" id="KW-0472">Membrane</keyword>
<reference evidence="12" key="1">
    <citation type="submission" date="2013-01" db="EMBL/GenBank/DDBJ databases">
        <title>Draft Genome Sequence of a Mulberry Tree, Morus notabilis C.K. Schneid.</title>
        <authorList>
            <person name="He N."/>
            <person name="Zhao S."/>
        </authorList>
    </citation>
    <scope>NUCLEOTIDE SEQUENCE</scope>
</reference>
<gene>
    <name evidence="11" type="ORF">L484_006045</name>
</gene>
<keyword evidence="5" id="KW-0964">Secreted</keyword>
<evidence type="ECO:0008006" key="13">
    <source>
        <dbReference type="Google" id="ProtNLM"/>
    </source>
</evidence>
<dbReference type="eggNOG" id="ENOG502QSIV">
    <property type="taxonomic scope" value="Eukaryota"/>
</dbReference>
<dbReference type="Pfam" id="PF01357">
    <property type="entry name" value="Expansin_C"/>
    <property type="match status" value="1"/>
</dbReference>
<evidence type="ECO:0000313" key="11">
    <source>
        <dbReference type="EMBL" id="EXB37897.1"/>
    </source>
</evidence>
<dbReference type="STRING" id="981085.W9R4C6"/>
<accession>W9R4C6</accession>
<dbReference type="InterPro" id="IPR007118">
    <property type="entry name" value="Expan_Lol_pI"/>
</dbReference>
<dbReference type="InterPro" id="IPR009009">
    <property type="entry name" value="RlpA-like_DPBB"/>
</dbReference>
<evidence type="ECO:0000256" key="1">
    <source>
        <dbReference type="ARBA" id="ARBA00004170"/>
    </source>
</evidence>
<dbReference type="GO" id="GO:0016020">
    <property type="term" value="C:membrane"/>
    <property type="evidence" value="ECO:0007669"/>
    <property type="project" value="UniProtKB-SubCell"/>
</dbReference>
<evidence type="ECO:0000256" key="6">
    <source>
        <dbReference type="ARBA" id="ARBA00022729"/>
    </source>
</evidence>
<dbReference type="SMART" id="SM00837">
    <property type="entry name" value="DPBB_1"/>
    <property type="match status" value="1"/>
</dbReference>
<feature type="domain" description="Expansin-like EG45" evidence="9">
    <location>
        <begin position="277"/>
        <end position="388"/>
    </location>
</feature>
<dbReference type="GO" id="GO:0009653">
    <property type="term" value="P:anatomical structure morphogenesis"/>
    <property type="evidence" value="ECO:0007669"/>
    <property type="project" value="UniProtKB-ARBA"/>
</dbReference>
<evidence type="ECO:0000256" key="8">
    <source>
        <dbReference type="ARBA" id="ARBA00023316"/>
    </source>
</evidence>
<evidence type="ECO:0000256" key="5">
    <source>
        <dbReference type="ARBA" id="ARBA00022525"/>
    </source>
</evidence>